<reference evidence="9" key="1">
    <citation type="journal article" date="2014" name="Int. J. Syst. Evol. Microbiol.">
        <title>Complete genome sequence of Corynebacterium casei LMG S-19264T (=DSM 44701T), isolated from a smear-ripened cheese.</title>
        <authorList>
            <consortium name="US DOE Joint Genome Institute (JGI-PGF)"/>
            <person name="Walter F."/>
            <person name="Albersmeier A."/>
            <person name="Kalinowski J."/>
            <person name="Ruckert C."/>
        </authorList>
    </citation>
    <scope>NUCLEOTIDE SEQUENCE</scope>
    <source>
        <strain evidence="9">CGMCC 1.12827</strain>
    </source>
</reference>
<dbReference type="Gene3D" id="1.10.1740.10">
    <property type="match status" value="1"/>
</dbReference>
<evidence type="ECO:0000259" key="8">
    <source>
        <dbReference type="Pfam" id="PF08281"/>
    </source>
</evidence>
<evidence type="ECO:0000313" key="9">
    <source>
        <dbReference type="EMBL" id="GGB35288.1"/>
    </source>
</evidence>
<feature type="domain" description="RNA polymerase sigma-70 region 2" evidence="7">
    <location>
        <begin position="82"/>
        <end position="149"/>
    </location>
</feature>
<accession>A0A916WWH2</accession>
<dbReference type="AlphaFoldDB" id="A0A916WWH2"/>
<feature type="region of interest" description="Disordered" evidence="6">
    <location>
        <begin position="1"/>
        <end position="68"/>
    </location>
</feature>
<dbReference type="Proteomes" id="UP000621454">
    <property type="component" value="Unassembled WGS sequence"/>
</dbReference>
<dbReference type="InterPro" id="IPR013325">
    <property type="entry name" value="RNA_pol_sigma_r2"/>
</dbReference>
<dbReference type="Gene3D" id="1.10.10.10">
    <property type="entry name" value="Winged helix-like DNA-binding domain superfamily/Winged helix DNA-binding domain"/>
    <property type="match status" value="1"/>
</dbReference>
<dbReference type="InterPro" id="IPR036388">
    <property type="entry name" value="WH-like_DNA-bd_sf"/>
</dbReference>
<dbReference type="NCBIfam" id="TIGR02937">
    <property type="entry name" value="sigma70-ECF"/>
    <property type="match status" value="1"/>
</dbReference>
<dbReference type="Pfam" id="PF04542">
    <property type="entry name" value="Sigma70_r2"/>
    <property type="match status" value="1"/>
</dbReference>
<keyword evidence="4" id="KW-0238">DNA-binding</keyword>
<proteinExistence type="inferred from homology"/>
<evidence type="ECO:0000256" key="6">
    <source>
        <dbReference type="SAM" id="MobiDB-lite"/>
    </source>
</evidence>
<comment type="similarity">
    <text evidence="1">Belongs to the sigma-70 factor family. ECF subfamily.</text>
</comment>
<reference evidence="9" key="2">
    <citation type="submission" date="2020-09" db="EMBL/GenBank/DDBJ databases">
        <authorList>
            <person name="Sun Q."/>
            <person name="Zhou Y."/>
        </authorList>
    </citation>
    <scope>NUCLEOTIDE SEQUENCE</scope>
    <source>
        <strain evidence="9">CGMCC 1.12827</strain>
    </source>
</reference>
<keyword evidence="10" id="KW-1185">Reference proteome</keyword>
<dbReference type="GO" id="GO:0003677">
    <property type="term" value="F:DNA binding"/>
    <property type="evidence" value="ECO:0007669"/>
    <property type="project" value="UniProtKB-KW"/>
</dbReference>
<dbReference type="SUPFAM" id="SSF88946">
    <property type="entry name" value="Sigma2 domain of RNA polymerase sigma factors"/>
    <property type="match status" value="1"/>
</dbReference>
<comment type="caution">
    <text evidence="9">The sequence shown here is derived from an EMBL/GenBank/DDBJ whole genome shotgun (WGS) entry which is preliminary data.</text>
</comment>
<dbReference type="InterPro" id="IPR013249">
    <property type="entry name" value="RNA_pol_sigma70_r4_t2"/>
</dbReference>
<evidence type="ECO:0000256" key="2">
    <source>
        <dbReference type="ARBA" id="ARBA00023015"/>
    </source>
</evidence>
<dbReference type="PANTHER" id="PTHR43133">
    <property type="entry name" value="RNA POLYMERASE ECF-TYPE SIGMA FACTO"/>
    <property type="match status" value="1"/>
</dbReference>
<dbReference type="Pfam" id="PF08281">
    <property type="entry name" value="Sigma70_r4_2"/>
    <property type="match status" value="1"/>
</dbReference>
<dbReference type="SUPFAM" id="SSF88659">
    <property type="entry name" value="Sigma3 and sigma4 domains of RNA polymerase sigma factors"/>
    <property type="match status" value="1"/>
</dbReference>
<feature type="compositionally biased region" description="Polar residues" evidence="6">
    <location>
        <begin position="25"/>
        <end position="49"/>
    </location>
</feature>
<evidence type="ECO:0000256" key="1">
    <source>
        <dbReference type="ARBA" id="ARBA00010641"/>
    </source>
</evidence>
<dbReference type="GO" id="GO:0016987">
    <property type="term" value="F:sigma factor activity"/>
    <property type="evidence" value="ECO:0007669"/>
    <property type="project" value="UniProtKB-KW"/>
</dbReference>
<dbReference type="RefSeq" id="WP_229742536.1">
    <property type="nucleotide sequence ID" value="NZ_BMGC01000016.1"/>
</dbReference>
<evidence type="ECO:0008006" key="11">
    <source>
        <dbReference type="Google" id="ProtNLM"/>
    </source>
</evidence>
<keyword evidence="3" id="KW-0731">Sigma factor</keyword>
<feature type="compositionally biased region" description="Basic and acidic residues" evidence="6">
    <location>
        <begin position="50"/>
        <end position="68"/>
    </location>
</feature>
<feature type="region of interest" description="Disordered" evidence="6">
    <location>
        <begin position="234"/>
        <end position="267"/>
    </location>
</feature>
<evidence type="ECO:0000256" key="5">
    <source>
        <dbReference type="ARBA" id="ARBA00023163"/>
    </source>
</evidence>
<dbReference type="CDD" id="cd06171">
    <property type="entry name" value="Sigma70_r4"/>
    <property type="match status" value="1"/>
</dbReference>
<organism evidence="9 10">
    <name type="scientific">Gordonia jinhuaensis</name>
    <dbReference type="NCBI Taxonomy" id="1517702"/>
    <lineage>
        <taxon>Bacteria</taxon>
        <taxon>Bacillati</taxon>
        <taxon>Actinomycetota</taxon>
        <taxon>Actinomycetes</taxon>
        <taxon>Mycobacteriales</taxon>
        <taxon>Gordoniaceae</taxon>
        <taxon>Gordonia</taxon>
    </lineage>
</organism>
<dbReference type="GO" id="GO:0006352">
    <property type="term" value="P:DNA-templated transcription initiation"/>
    <property type="evidence" value="ECO:0007669"/>
    <property type="project" value="InterPro"/>
</dbReference>
<dbReference type="InterPro" id="IPR014284">
    <property type="entry name" value="RNA_pol_sigma-70_dom"/>
</dbReference>
<evidence type="ECO:0000313" key="10">
    <source>
        <dbReference type="Proteomes" id="UP000621454"/>
    </source>
</evidence>
<dbReference type="InterPro" id="IPR007627">
    <property type="entry name" value="RNA_pol_sigma70_r2"/>
</dbReference>
<keyword evidence="5" id="KW-0804">Transcription</keyword>
<feature type="domain" description="RNA polymerase sigma factor 70 region 4 type 2" evidence="8">
    <location>
        <begin position="182"/>
        <end position="233"/>
    </location>
</feature>
<evidence type="ECO:0000256" key="4">
    <source>
        <dbReference type="ARBA" id="ARBA00023125"/>
    </source>
</evidence>
<feature type="compositionally biased region" description="Basic and acidic residues" evidence="6">
    <location>
        <begin position="255"/>
        <end position="267"/>
    </location>
</feature>
<name>A0A916WWH2_9ACTN</name>
<dbReference type="InterPro" id="IPR039425">
    <property type="entry name" value="RNA_pol_sigma-70-like"/>
</dbReference>
<dbReference type="InterPro" id="IPR013324">
    <property type="entry name" value="RNA_pol_sigma_r3/r4-like"/>
</dbReference>
<feature type="compositionally biased region" description="Basic and acidic residues" evidence="6">
    <location>
        <begin position="234"/>
        <end position="247"/>
    </location>
</feature>
<keyword evidence="2" id="KW-0805">Transcription regulation</keyword>
<sequence>MSANRRIDGQNARVGHGDRQRVVVTGSTPGQANPGQSNPGQSNPGQSSLGRRESGECESHGPTDEELARRAGLGDRRAFDELVGRTVPLLLRYARRMLSDPSVADDVVQESLVAVWKGLPRFGFRSSYRTWVFSIAHRKIVDIHHDAARRAEYDAGGESDIAEFVQPGPGPAETAEESSLLAALRTELDNLAPRSRAVWWLREMEGLGHGEIADALGISPGSVRGHLQRARADIARRMEPWRPKAVGERPGSGKVSDEGGDSREEIR</sequence>
<gene>
    <name evidence="9" type="ORF">GCM10011489_24160</name>
</gene>
<protein>
    <recommendedName>
        <fullName evidence="11">RNA polymerase sigma-70 factor, ECF subfamily</fullName>
    </recommendedName>
</protein>
<evidence type="ECO:0000259" key="7">
    <source>
        <dbReference type="Pfam" id="PF04542"/>
    </source>
</evidence>
<dbReference type="EMBL" id="BMGC01000016">
    <property type="protein sequence ID" value="GGB35288.1"/>
    <property type="molecule type" value="Genomic_DNA"/>
</dbReference>
<evidence type="ECO:0000256" key="3">
    <source>
        <dbReference type="ARBA" id="ARBA00023082"/>
    </source>
</evidence>
<dbReference type="PANTHER" id="PTHR43133:SF8">
    <property type="entry name" value="RNA POLYMERASE SIGMA FACTOR HI_1459-RELATED"/>
    <property type="match status" value="1"/>
</dbReference>